<dbReference type="Pfam" id="PF03959">
    <property type="entry name" value="FSH1"/>
    <property type="match status" value="1"/>
</dbReference>
<dbReference type="GO" id="GO:0019748">
    <property type="term" value="P:secondary metabolic process"/>
    <property type="evidence" value="ECO:0007669"/>
    <property type="project" value="TreeGrafter"/>
</dbReference>
<dbReference type="PANTHER" id="PTHR48070">
    <property type="entry name" value="ESTERASE OVCA2"/>
    <property type="match status" value="1"/>
</dbReference>
<dbReference type="InterPro" id="IPR029058">
    <property type="entry name" value="AB_hydrolase_fold"/>
</dbReference>
<comment type="caution">
    <text evidence="4">The sequence shown here is derived from an EMBL/GenBank/DDBJ whole genome shotgun (WGS) entry which is preliminary data.</text>
</comment>
<sequence>MLNPIRVSTKPLLHAQRVFATSIKSFTAVMMGDNPAQQSAPAPALNGSDSASASASTTPLPTPSSTPKPGPQNQNRPQRPPKPAPPPKKEVKILMLHGYTQSGPLFRAKTRALEKLMAKALAPLNLVPALIYPTAPNRLSARDIPGFEVKDGEEGDEEGEIDSWAWWRRDEASGEYRFLEEGMERLVETIRDVEGGVDGVVGFSQGGSVAAVLASAMEEGRTVPEGEKWEWVRRVREANGGRALKFAVVYSGFWAVPQEMGWVYEPKVRTPTLHYLGSLDTVVEEGRSRGLVERCEEPVVVVHPGGHYVPVSKEWVMPLVGFVRKAEAPCHTRCARD</sequence>
<dbReference type="Gene3D" id="3.40.50.1820">
    <property type="entry name" value="alpha/beta hydrolase"/>
    <property type="match status" value="1"/>
</dbReference>
<dbReference type="InterPro" id="IPR005645">
    <property type="entry name" value="FSH-like_dom"/>
</dbReference>
<dbReference type="EMBL" id="MU865929">
    <property type="protein sequence ID" value="KAK4451171.1"/>
    <property type="molecule type" value="Genomic_DNA"/>
</dbReference>
<evidence type="ECO:0000313" key="5">
    <source>
        <dbReference type="Proteomes" id="UP001321760"/>
    </source>
</evidence>
<dbReference type="PANTHER" id="PTHR48070:SF6">
    <property type="entry name" value="ESTERASE OVCA2"/>
    <property type="match status" value="1"/>
</dbReference>
<feature type="compositionally biased region" description="Low complexity" evidence="2">
    <location>
        <begin position="50"/>
        <end position="59"/>
    </location>
</feature>
<reference evidence="4" key="2">
    <citation type="submission" date="2023-05" db="EMBL/GenBank/DDBJ databases">
        <authorList>
            <consortium name="Lawrence Berkeley National Laboratory"/>
            <person name="Steindorff A."/>
            <person name="Hensen N."/>
            <person name="Bonometti L."/>
            <person name="Westerberg I."/>
            <person name="Brannstrom I.O."/>
            <person name="Guillou S."/>
            <person name="Cros-Aarteil S."/>
            <person name="Calhoun S."/>
            <person name="Haridas S."/>
            <person name="Kuo A."/>
            <person name="Mondo S."/>
            <person name="Pangilinan J."/>
            <person name="Riley R."/>
            <person name="Labutti K."/>
            <person name="Andreopoulos B."/>
            <person name="Lipzen A."/>
            <person name="Chen C."/>
            <person name="Yanf M."/>
            <person name="Daum C."/>
            <person name="Ng V."/>
            <person name="Clum A."/>
            <person name="Ohm R."/>
            <person name="Martin F."/>
            <person name="Silar P."/>
            <person name="Natvig D."/>
            <person name="Lalanne C."/>
            <person name="Gautier V."/>
            <person name="Ament-Velasquez S.L."/>
            <person name="Kruys A."/>
            <person name="Hutchinson M.I."/>
            <person name="Powell A.J."/>
            <person name="Barry K."/>
            <person name="Miller A.N."/>
            <person name="Grigoriev I.V."/>
            <person name="Debuchy R."/>
            <person name="Gladieux P."/>
            <person name="Thoren M.H."/>
            <person name="Johannesson H."/>
        </authorList>
    </citation>
    <scope>NUCLEOTIDE SEQUENCE</scope>
    <source>
        <strain evidence="4">PSN243</strain>
    </source>
</reference>
<gene>
    <name evidence="4" type="ORF">QBC34DRAFT_484064</name>
</gene>
<dbReference type="Proteomes" id="UP001321760">
    <property type="component" value="Unassembled WGS sequence"/>
</dbReference>
<dbReference type="InterPro" id="IPR050593">
    <property type="entry name" value="LovG"/>
</dbReference>
<evidence type="ECO:0000259" key="3">
    <source>
        <dbReference type="Pfam" id="PF03959"/>
    </source>
</evidence>
<feature type="region of interest" description="Disordered" evidence="2">
    <location>
        <begin position="34"/>
        <end position="89"/>
    </location>
</feature>
<evidence type="ECO:0000256" key="2">
    <source>
        <dbReference type="SAM" id="MobiDB-lite"/>
    </source>
</evidence>
<dbReference type="SUPFAM" id="SSF53474">
    <property type="entry name" value="alpha/beta-Hydrolases"/>
    <property type="match status" value="1"/>
</dbReference>
<accession>A0AAV9GU50</accession>
<proteinExistence type="predicted"/>
<dbReference type="GO" id="GO:0016787">
    <property type="term" value="F:hydrolase activity"/>
    <property type="evidence" value="ECO:0007669"/>
    <property type="project" value="UniProtKB-KW"/>
</dbReference>
<feature type="domain" description="Serine hydrolase" evidence="3">
    <location>
        <begin position="89"/>
        <end position="317"/>
    </location>
</feature>
<evidence type="ECO:0000313" key="4">
    <source>
        <dbReference type="EMBL" id="KAK4451171.1"/>
    </source>
</evidence>
<name>A0AAV9GU50_9PEZI</name>
<reference evidence="4" key="1">
    <citation type="journal article" date="2023" name="Mol. Phylogenet. Evol.">
        <title>Genome-scale phylogeny and comparative genomics of the fungal order Sordariales.</title>
        <authorList>
            <person name="Hensen N."/>
            <person name="Bonometti L."/>
            <person name="Westerberg I."/>
            <person name="Brannstrom I.O."/>
            <person name="Guillou S."/>
            <person name="Cros-Aarteil S."/>
            <person name="Calhoun S."/>
            <person name="Haridas S."/>
            <person name="Kuo A."/>
            <person name="Mondo S."/>
            <person name="Pangilinan J."/>
            <person name="Riley R."/>
            <person name="LaButti K."/>
            <person name="Andreopoulos B."/>
            <person name="Lipzen A."/>
            <person name="Chen C."/>
            <person name="Yan M."/>
            <person name="Daum C."/>
            <person name="Ng V."/>
            <person name="Clum A."/>
            <person name="Steindorff A."/>
            <person name="Ohm R.A."/>
            <person name="Martin F."/>
            <person name="Silar P."/>
            <person name="Natvig D.O."/>
            <person name="Lalanne C."/>
            <person name="Gautier V."/>
            <person name="Ament-Velasquez S.L."/>
            <person name="Kruys A."/>
            <person name="Hutchinson M.I."/>
            <person name="Powell A.J."/>
            <person name="Barry K."/>
            <person name="Miller A.N."/>
            <person name="Grigoriev I.V."/>
            <person name="Debuchy R."/>
            <person name="Gladieux P."/>
            <person name="Hiltunen Thoren M."/>
            <person name="Johannesson H."/>
        </authorList>
    </citation>
    <scope>NUCLEOTIDE SEQUENCE</scope>
    <source>
        <strain evidence="4">PSN243</strain>
    </source>
</reference>
<protein>
    <submittedName>
        <fullName evidence="4">Serine hydrolase-domain-containing protein</fullName>
    </submittedName>
</protein>
<dbReference type="AlphaFoldDB" id="A0AAV9GU50"/>
<feature type="compositionally biased region" description="Pro residues" evidence="2">
    <location>
        <begin position="60"/>
        <end position="70"/>
    </location>
</feature>
<dbReference type="GO" id="GO:0005634">
    <property type="term" value="C:nucleus"/>
    <property type="evidence" value="ECO:0007669"/>
    <property type="project" value="TreeGrafter"/>
</dbReference>
<keyword evidence="5" id="KW-1185">Reference proteome</keyword>
<organism evidence="4 5">
    <name type="scientific">Podospora aff. communis PSN243</name>
    <dbReference type="NCBI Taxonomy" id="3040156"/>
    <lineage>
        <taxon>Eukaryota</taxon>
        <taxon>Fungi</taxon>
        <taxon>Dikarya</taxon>
        <taxon>Ascomycota</taxon>
        <taxon>Pezizomycotina</taxon>
        <taxon>Sordariomycetes</taxon>
        <taxon>Sordariomycetidae</taxon>
        <taxon>Sordariales</taxon>
        <taxon>Podosporaceae</taxon>
        <taxon>Podospora</taxon>
    </lineage>
</organism>
<dbReference type="GO" id="GO:0005737">
    <property type="term" value="C:cytoplasm"/>
    <property type="evidence" value="ECO:0007669"/>
    <property type="project" value="TreeGrafter"/>
</dbReference>
<evidence type="ECO:0000256" key="1">
    <source>
        <dbReference type="ARBA" id="ARBA00022801"/>
    </source>
</evidence>
<keyword evidence="1 4" id="KW-0378">Hydrolase</keyword>